<evidence type="ECO:0000313" key="3">
    <source>
        <dbReference type="Proteomes" id="UP000186922"/>
    </source>
</evidence>
<evidence type="ECO:0000256" key="1">
    <source>
        <dbReference type="SAM" id="MobiDB-lite"/>
    </source>
</evidence>
<dbReference type="AlphaFoldDB" id="A0A1D1V8B7"/>
<reference evidence="2 3" key="1">
    <citation type="journal article" date="2016" name="Nat. Commun.">
        <title>Extremotolerant tardigrade genome and improved radiotolerance of human cultured cells by tardigrade-unique protein.</title>
        <authorList>
            <person name="Hashimoto T."/>
            <person name="Horikawa D.D."/>
            <person name="Saito Y."/>
            <person name="Kuwahara H."/>
            <person name="Kozuka-Hata H."/>
            <person name="Shin-I T."/>
            <person name="Minakuchi Y."/>
            <person name="Ohishi K."/>
            <person name="Motoyama A."/>
            <person name="Aizu T."/>
            <person name="Enomoto A."/>
            <person name="Kondo K."/>
            <person name="Tanaka S."/>
            <person name="Hara Y."/>
            <person name="Koshikawa S."/>
            <person name="Sagara H."/>
            <person name="Miura T."/>
            <person name="Yokobori S."/>
            <person name="Miyagawa K."/>
            <person name="Suzuki Y."/>
            <person name="Kubo T."/>
            <person name="Oyama M."/>
            <person name="Kohara Y."/>
            <person name="Fujiyama A."/>
            <person name="Arakawa K."/>
            <person name="Katayama T."/>
            <person name="Toyoda A."/>
            <person name="Kunieda T."/>
        </authorList>
    </citation>
    <scope>NUCLEOTIDE SEQUENCE [LARGE SCALE GENOMIC DNA]</scope>
    <source>
        <strain evidence="2 3">YOKOZUNA-1</strain>
    </source>
</reference>
<feature type="region of interest" description="Disordered" evidence="1">
    <location>
        <begin position="123"/>
        <end position="162"/>
    </location>
</feature>
<keyword evidence="3" id="KW-1185">Reference proteome</keyword>
<proteinExistence type="predicted"/>
<organism evidence="2 3">
    <name type="scientific">Ramazzottius varieornatus</name>
    <name type="common">Water bear</name>
    <name type="synonym">Tardigrade</name>
    <dbReference type="NCBI Taxonomy" id="947166"/>
    <lineage>
        <taxon>Eukaryota</taxon>
        <taxon>Metazoa</taxon>
        <taxon>Ecdysozoa</taxon>
        <taxon>Tardigrada</taxon>
        <taxon>Eutardigrada</taxon>
        <taxon>Parachela</taxon>
        <taxon>Hypsibioidea</taxon>
        <taxon>Ramazzottiidae</taxon>
        <taxon>Ramazzottius</taxon>
    </lineage>
</organism>
<feature type="compositionally biased region" description="Basic residues" evidence="1">
    <location>
        <begin position="132"/>
        <end position="142"/>
    </location>
</feature>
<feature type="compositionally biased region" description="Basic residues" evidence="1">
    <location>
        <begin position="150"/>
        <end position="162"/>
    </location>
</feature>
<name>A0A1D1V8B7_RAMVA</name>
<sequence length="162" mass="17836">MWSNCGTGLRYVSVGECLKSGFAKTGLFPFSPDVIRKTVKAHQDPEAFTSGIRSHVEQDFATLRDIKEPIKQKGITPGAVLDNSVQKTLFGEVPVKQRREKNKHLCLESGALTTQPSFVAELEKEEAEKAAKKVTKAAKRKTPTQEPAKGKSKATTVKKPRK</sequence>
<gene>
    <name evidence="2" type="primary">RvY_08388-1</name>
    <name evidence="2" type="synonym">RvY_08388.1</name>
    <name evidence="2" type="ORF">RvY_08388</name>
</gene>
<dbReference type="EMBL" id="BDGG01000004">
    <property type="protein sequence ID" value="GAU97025.1"/>
    <property type="molecule type" value="Genomic_DNA"/>
</dbReference>
<comment type="caution">
    <text evidence="2">The sequence shown here is derived from an EMBL/GenBank/DDBJ whole genome shotgun (WGS) entry which is preliminary data.</text>
</comment>
<dbReference type="Proteomes" id="UP000186922">
    <property type="component" value="Unassembled WGS sequence"/>
</dbReference>
<evidence type="ECO:0000313" key="2">
    <source>
        <dbReference type="EMBL" id="GAU97025.1"/>
    </source>
</evidence>
<accession>A0A1D1V8B7</accession>
<protein>
    <submittedName>
        <fullName evidence="2">Uncharacterized protein</fullName>
    </submittedName>
</protein>